<evidence type="ECO:0000313" key="1">
    <source>
        <dbReference type="EMBL" id="AIL62551.1"/>
    </source>
</evidence>
<evidence type="ECO:0000313" key="2">
    <source>
        <dbReference type="Proteomes" id="UP000028931"/>
    </source>
</evidence>
<gene>
    <name evidence="1" type="ORF">PSAKL28_33920</name>
</gene>
<dbReference type="RefSeq" id="WP_038612749.1">
    <property type="nucleotide sequence ID" value="NZ_CP009048.1"/>
</dbReference>
<reference evidence="1 2" key="1">
    <citation type="submission" date="2014-07" db="EMBL/GenBank/DDBJ databases">
        <authorList>
            <person name="Lee K."/>
            <person name="Lim J.Y."/>
            <person name="Hwang I."/>
        </authorList>
    </citation>
    <scope>NUCLEOTIDE SEQUENCE [LARGE SCALE GENOMIC DNA]</scope>
    <source>
        <strain evidence="1 2">KL28</strain>
    </source>
</reference>
<accession>A0A077FH23</accession>
<dbReference type="KEGG" id="palk:PSAKL28_33920"/>
<sequence>MTIEREIFSALIAQNAFQGEKPSVQSYAQLAVDKGFRALSSRQQAVVSPFLQKKCEGMKKPNEKHNNCQNIIGGRELVTALEKSEHYKGWRCESCRSASEKQ</sequence>
<dbReference type="AlphaFoldDB" id="A0A077FH23"/>
<organism evidence="1 2">
    <name type="scientific">Pseudomonas alkylphenolica</name>
    <dbReference type="NCBI Taxonomy" id="237609"/>
    <lineage>
        <taxon>Bacteria</taxon>
        <taxon>Pseudomonadati</taxon>
        <taxon>Pseudomonadota</taxon>
        <taxon>Gammaproteobacteria</taxon>
        <taxon>Pseudomonadales</taxon>
        <taxon>Pseudomonadaceae</taxon>
        <taxon>Pseudomonas</taxon>
    </lineage>
</organism>
<dbReference type="EMBL" id="CP009048">
    <property type="protein sequence ID" value="AIL62551.1"/>
    <property type="molecule type" value="Genomic_DNA"/>
</dbReference>
<protein>
    <submittedName>
        <fullName evidence="1">Uncharacterized protein</fullName>
    </submittedName>
</protein>
<proteinExistence type="predicted"/>
<dbReference type="OrthoDB" id="7061481at2"/>
<name>A0A077FH23_9PSED</name>
<dbReference type="HOGENOM" id="CLU_2272683_0_0_6"/>
<dbReference type="eggNOG" id="ENOG5033AJY">
    <property type="taxonomic scope" value="Bacteria"/>
</dbReference>
<dbReference type="Proteomes" id="UP000028931">
    <property type="component" value="Chromosome"/>
</dbReference>